<keyword evidence="7" id="KW-0694">RNA-binding</keyword>
<protein>
    <recommendedName>
        <fullName evidence="3">H/ACA ribonucleoprotein complex non-core subunit NAF1</fullName>
    </recommendedName>
</protein>
<evidence type="ECO:0000256" key="4">
    <source>
        <dbReference type="ARBA" id="ARBA00022517"/>
    </source>
</evidence>
<proteinExistence type="inferred from homology"/>
<dbReference type="GO" id="GO:0006364">
    <property type="term" value="P:rRNA processing"/>
    <property type="evidence" value="ECO:0007669"/>
    <property type="project" value="UniProtKB-KW"/>
</dbReference>
<dbReference type="SUPFAM" id="SSF50447">
    <property type="entry name" value="Translation proteins"/>
    <property type="match status" value="1"/>
</dbReference>
<accession>A0A9P6EN97</accession>
<dbReference type="GO" id="GO:0003723">
    <property type="term" value="F:RNA binding"/>
    <property type="evidence" value="ECO:0007669"/>
    <property type="project" value="UniProtKB-KW"/>
</dbReference>
<evidence type="ECO:0000313" key="11">
    <source>
        <dbReference type="Proteomes" id="UP000807306"/>
    </source>
</evidence>
<organism evidence="10 11">
    <name type="scientific">Crepidotus variabilis</name>
    <dbReference type="NCBI Taxonomy" id="179855"/>
    <lineage>
        <taxon>Eukaryota</taxon>
        <taxon>Fungi</taxon>
        <taxon>Dikarya</taxon>
        <taxon>Basidiomycota</taxon>
        <taxon>Agaricomycotina</taxon>
        <taxon>Agaricomycetes</taxon>
        <taxon>Agaricomycetidae</taxon>
        <taxon>Agaricales</taxon>
        <taxon>Agaricineae</taxon>
        <taxon>Crepidotaceae</taxon>
        <taxon>Crepidotus</taxon>
    </lineage>
</organism>
<feature type="region of interest" description="Disordered" evidence="9">
    <location>
        <begin position="517"/>
        <end position="566"/>
    </location>
</feature>
<feature type="compositionally biased region" description="Low complexity" evidence="9">
    <location>
        <begin position="524"/>
        <end position="541"/>
    </location>
</feature>
<dbReference type="InterPro" id="IPR009000">
    <property type="entry name" value="Transl_B-barrel_sf"/>
</dbReference>
<dbReference type="GO" id="GO:0005732">
    <property type="term" value="C:sno(s)RNA-containing ribonucleoprotein complex"/>
    <property type="evidence" value="ECO:0007669"/>
    <property type="project" value="InterPro"/>
</dbReference>
<evidence type="ECO:0000256" key="2">
    <source>
        <dbReference type="ARBA" id="ARBA00009801"/>
    </source>
</evidence>
<dbReference type="OrthoDB" id="21550at2759"/>
<keyword evidence="4" id="KW-0690">Ribosome biogenesis</keyword>
<dbReference type="GO" id="GO:0005634">
    <property type="term" value="C:nucleus"/>
    <property type="evidence" value="ECO:0007669"/>
    <property type="project" value="UniProtKB-SubCell"/>
</dbReference>
<keyword evidence="11" id="KW-1185">Reference proteome</keyword>
<feature type="compositionally biased region" description="Low complexity" evidence="9">
    <location>
        <begin position="303"/>
        <end position="312"/>
    </location>
</feature>
<dbReference type="InterPro" id="IPR038664">
    <property type="entry name" value="Gar1/Naf1_Cbf5-bd_sf"/>
</dbReference>
<feature type="compositionally biased region" description="Polar residues" evidence="9">
    <location>
        <begin position="27"/>
        <end position="37"/>
    </location>
</feature>
<name>A0A9P6EN97_9AGAR</name>
<evidence type="ECO:0000256" key="8">
    <source>
        <dbReference type="ARBA" id="ARBA00023242"/>
    </source>
</evidence>
<evidence type="ECO:0000256" key="3">
    <source>
        <dbReference type="ARBA" id="ARBA00021438"/>
    </source>
</evidence>
<feature type="region of interest" description="Disordered" evidence="9">
    <location>
        <begin position="337"/>
        <end position="443"/>
    </location>
</feature>
<feature type="region of interest" description="Disordered" evidence="9">
    <location>
        <begin position="27"/>
        <end position="136"/>
    </location>
</feature>
<evidence type="ECO:0000313" key="10">
    <source>
        <dbReference type="EMBL" id="KAF9531912.1"/>
    </source>
</evidence>
<dbReference type="GO" id="GO:0001522">
    <property type="term" value="P:pseudouridine synthesis"/>
    <property type="evidence" value="ECO:0007669"/>
    <property type="project" value="InterPro"/>
</dbReference>
<feature type="compositionally biased region" description="Basic and acidic residues" evidence="9">
    <location>
        <begin position="376"/>
        <end position="396"/>
    </location>
</feature>
<dbReference type="AlphaFoldDB" id="A0A9P6EN97"/>
<evidence type="ECO:0000256" key="6">
    <source>
        <dbReference type="ARBA" id="ARBA00022553"/>
    </source>
</evidence>
<evidence type="ECO:0000256" key="1">
    <source>
        <dbReference type="ARBA" id="ARBA00004123"/>
    </source>
</evidence>
<evidence type="ECO:0000256" key="5">
    <source>
        <dbReference type="ARBA" id="ARBA00022552"/>
    </source>
</evidence>
<feature type="compositionally biased region" description="Basic and acidic residues" evidence="9">
    <location>
        <begin position="404"/>
        <end position="416"/>
    </location>
</feature>
<dbReference type="InterPro" id="IPR040309">
    <property type="entry name" value="Naf1"/>
</dbReference>
<keyword evidence="5" id="KW-0698">rRNA processing</keyword>
<evidence type="ECO:0000256" key="9">
    <source>
        <dbReference type="SAM" id="MobiDB-lite"/>
    </source>
</evidence>
<sequence>MDGFRLPQTIPQDLLLIQEYVDIPKPVSTQKPSQLTVAEQDDADIASSGSESDVEDDIDSEDEIAADLTKDAVTDEENTMNDIKTTSEPSDTSSESSSESSEDEEDAQKGNKKSVACNDFDDDDDPVQAPSGNYFTTKNELVEGDVVLPEVDEVGPDEVLEKVGEIMTIVDHVVIIRGLPSEYLNRASERALDSDTLLVFDDRKVVGYIYETFGPTMQPLYQIKFNSTFPLNPERVTVGREVFHVPARSRFVFVSQIRAYKGSDASNVHDEEPADDELEFSDDEVEATYKSRIKRKRAESRSRSVTSSRASTPNPSLMRDQELADDAFLNRNAYDEHGPYDIDYTAPSSSSFSRPTPIPYDDPYGEAYTAPDVADSEVRMEAEQPRRTTFDHDRPPRGRGRGRGRGDTGYQRDRGRGRGQGRGRGRDRGSQRHHESRQMSPTSMAIARVTAPGSYPPFTASQQEYSPMYSVQPGNPSFIQPQQDQHHYAPPLFMQQVSSVQPHINPRFANAYGLAMYPQNTQPQDQGYSFGQSQQQSSDTSHWMNTWSTSRQAGYPGGEDSKNSGS</sequence>
<gene>
    <name evidence="10" type="ORF">CPB83DRAFT_867789</name>
</gene>
<dbReference type="InterPro" id="IPR007504">
    <property type="entry name" value="H/ACA_rnp_Gar1/Naf1"/>
</dbReference>
<keyword evidence="8" id="KW-0539">Nucleus</keyword>
<dbReference type="EMBL" id="MU157833">
    <property type="protein sequence ID" value="KAF9531912.1"/>
    <property type="molecule type" value="Genomic_DNA"/>
</dbReference>
<dbReference type="PANTHER" id="PTHR31633">
    <property type="entry name" value="H/ACA RIBONUCLEOPROTEIN COMPLEX NON-CORE SUBUNIT NAF1"/>
    <property type="match status" value="1"/>
</dbReference>
<comment type="similarity">
    <text evidence="2">Belongs to the NAF1 family.</text>
</comment>
<dbReference type="Proteomes" id="UP000807306">
    <property type="component" value="Unassembled WGS sequence"/>
</dbReference>
<feature type="compositionally biased region" description="Basic and acidic residues" evidence="9">
    <location>
        <begin position="424"/>
        <end position="437"/>
    </location>
</feature>
<feature type="compositionally biased region" description="Low complexity" evidence="9">
    <location>
        <begin position="86"/>
        <end position="99"/>
    </location>
</feature>
<feature type="compositionally biased region" description="Acidic residues" evidence="9">
    <location>
        <begin position="52"/>
        <end position="65"/>
    </location>
</feature>
<dbReference type="Gene3D" id="2.40.10.230">
    <property type="entry name" value="Probable tRNA pseudouridine synthase domain"/>
    <property type="match status" value="1"/>
</dbReference>
<reference evidence="10" key="1">
    <citation type="submission" date="2020-11" db="EMBL/GenBank/DDBJ databases">
        <authorList>
            <consortium name="DOE Joint Genome Institute"/>
            <person name="Ahrendt S."/>
            <person name="Riley R."/>
            <person name="Andreopoulos W."/>
            <person name="Labutti K."/>
            <person name="Pangilinan J."/>
            <person name="Ruiz-Duenas F.J."/>
            <person name="Barrasa J.M."/>
            <person name="Sanchez-Garcia M."/>
            <person name="Camarero S."/>
            <person name="Miyauchi S."/>
            <person name="Serrano A."/>
            <person name="Linde D."/>
            <person name="Babiker R."/>
            <person name="Drula E."/>
            <person name="Ayuso-Fernandez I."/>
            <person name="Pacheco R."/>
            <person name="Padilla G."/>
            <person name="Ferreira P."/>
            <person name="Barriuso J."/>
            <person name="Kellner H."/>
            <person name="Castanera R."/>
            <person name="Alfaro M."/>
            <person name="Ramirez L."/>
            <person name="Pisabarro A.G."/>
            <person name="Kuo A."/>
            <person name="Tritt A."/>
            <person name="Lipzen A."/>
            <person name="He G."/>
            <person name="Yan M."/>
            <person name="Ng V."/>
            <person name="Cullen D."/>
            <person name="Martin F."/>
            <person name="Rosso M.-N."/>
            <person name="Henrissat B."/>
            <person name="Hibbett D."/>
            <person name="Martinez A.T."/>
            <person name="Grigoriev I.V."/>
        </authorList>
    </citation>
    <scope>NUCLEOTIDE SEQUENCE</scope>
    <source>
        <strain evidence="10">CBS 506.95</strain>
    </source>
</reference>
<dbReference type="GO" id="GO:0000493">
    <property type="term" value="P:box H/ACA snoRNP assembly"/>
    <property type="evidence" value="ECO:0007669"/>
    <property type="project" value="InterPro"/>
</dbReference>
<dbReference type="PANTHER" id="PTHR31633:SF1">
    <property type="entry name" value="H_ACA RIBONUCLEOPROTEIN COMPLEX NON-CORE SUBUNIT NAF1"/>
    <property type="match status" value="1"/>
</dbReference>
<dbReference type="Pfam" id="PF04410">
    <property type="entry name" value="Gar1"/>
    <property type="match status" value="1"/>
</dbReference>
<feature type="region of interest" description="Disordered" evidence="9">
    <location>
        <begin position="291"/>
        <end position="321"/>
    </location>
</feature>
<feature type="compositionally biased region" description="Polar residues" evidence="9">
    <location>
        <begin position="542"/>
        <end position="552"/>
    </location>
</feature>
<evidence type="ECO:0000256" key="7">
    <source>
        <dbReference type="ARBA" id="ARBA00022884"/>
    </source>
</evidence>
<keyword evidence="6" id="KW-0597">Phosphoprotein</keyword>
<comment type="subcellular location">
    <subcellularLocation>
        <location evidence="1">Nucleus</location>
    </subcellularLocation>
</comment>
<comment type="caution">
    <text evidence="10">The sequence shown here is derived from an EMBL/GenBank/DDBJ whole genome shotgun (WGS) entry which is preliminary data.</text>
</comment>